<evidence type="ECO:0000313" key="9">
    <source>
        <dbReference type="EMBL" id="KAK4451823.1"/>
    </source>
</evidence>
<feature type="region of interest" description="Disordered" evidence="5">
    <location>
        <begin position="637"/>
        <end position="813"/>
    </location>
</feature>
<comment type="caution">
    <text evidence="9">The sequence shown here is derived from an EMBL/GenBank/DDBJ whole genome shotgun (WGS) entry which is preliminary data.</text>
</comment>
<feature type="region of interest" description="Disordered" evidence="5">
    <location>
        <begin position="86"/>
        <end position="362"/>
    </location>
</feature>
<feature type="domain" description="3-oxo-5-alpha-steroid 4-dehydrogenase C-terminal" evidence="7">
    <location>
        <begin position="949"/>
        <end position="1124"/>
    </location>
</feature>
<feature type="compositionally biased region" description="Polar residues" evidence="5">
    <location>
        <begin position="130"/>
        <end position="141"/>
    </location>
</feature>
<evidence type="ECO:0000256" key="4">
    <source>
        <dbReference type="ARBA" id="ARBA00023136"/>
    </source>
</evidence>
<keyword evidence="4 6" id="KW-0472">Membrane</keyword>
<feature type="transmembrane region" description="Helical" evidence="6">
    <location>
        <begin position="924"/>
        <end position="943"/>
    </location>
</feature>
<evidence type="ECO:0000313" key="10">
    <source>
        <dbReference type="Proteomes" id="UP001321760"/>
    </source>
</evidence>
<dbReference type="GO" id="GO:0016627">
    <property type="term" value="F:oxidoreductase activity, acting on the CH-CH group of donors"/>
    <property type="evidence" value="ECO:0007669"/>
    <property type="project" value="InterPro"/>
</dbReference>
<keyword evidence="2 6" id="KW-0812">Transmembrane</keyword>
<dbReference type="AlphaFoldDB" id="A0AAV9GSZ5"/>
<feature type="compositionally biased region" description="Basic and acidic residues" evidence="5">
    <location>
        <begin position="654"/>
        <end position="679"/>
    </location>
</feature>
<dbReference type="Pfam" id="PF04424">
    <property type="entry name" value="MINDY_DUB"/>
    <property type="match status" value="1"/>
</dbReference>
<dbReference type="GO" id="GO:0071108">
    <property type="term" value="P:protein K48-linked deubiquitination"/>
    <property type="evidence" value="ECO:0007669"/>
    <property type="project" value="TreeGrafter"/>
</dbReference>
<feature type="compositionally biased region" description="Basic and acidic residues" evidence="5">
    <location>
        <begin position="259"/>
        <end position="274"/>
    </location>
</feature>
<feature type="compositionally biased region" description="Polar residues" evidence="5">
    <location>
        <begin position="161"/>
        <end position="174"/>
    </location>
</feature>
<dbReference type="GO" id="GO:0006629">
    <property type="term" value="P:lipid metabolic process"/>
    <property type="evidence" value="ECO:0007669"/>
    <property type="project" value="InterPro"/>
</dbReference>
<feature type="compositionally biased region" description="Low complexity" evidence="5">
    <location>
        <begin position="175"/>
        <end position="184"/>
    </location>
</feature>
<comment type="subcellular location">
    <subcellularLocation>
        <location evidence="1">Membrane</location>
        <topology evidence="1">Multi-pass membrane protein</topology>
    </subcellularLocation>
</comment>
<sequence>MVTRKPLPQNATIDPASQVRMQPARQQSDLENLWGTDAHQQLDALAPAPDAVPAALRPGSATSSKYSDLEEGNVWADSGAASGEVNRVPTVLRPGGGKVAGAEPETGVEDGKDILRVPTVLRPGGKRTETNPFKRTISSCDNELRQPSDTPSIPSDPTASFSQLSVSESSNNPWQPALEEQQAPAPAPGVPSVSDQDIGNSVWDSAKPSRQATPGPASNSPAIISLPSDTGSAGWEDEESRKASLVAPSVPTPSQEVLEDAHAWDDLGNIDKGKAPAKSPPVPNAGSATADDWNLIDVEGPSEPPPKKPEPSAWDKFIYGEQGAPKDAQSSKSKNPAGEPPELPPRKSQEGAPPQPPRPVDKSEMYQIKNINWYDANAAKNPRTSPILVQNANGPCPLVALVNALILTTPAEEQNTALVETLRSRENVSLELLLRAVFEELMSERRMREDTDLPDMTDLYNFLKGLHTGMNVNPRFIPHPEIVTAFKRTSLTHLHPTERVDLIPGTFEYTKEMALYATFAIPLIHGWFPAKSDAVYASFERQAASYEDAQNLLFREEELEEKLSKQQIYQDLTKWGLEVIRKSMMPGSVHPQTHELLTLVTDAGYANHAEVVWESLVDVNGERAEFFSGDFRLVGGSYQESSRGEGGAAWTTGARHEQEDQEEDQRHRTEQERRRRESLLSEQFIEQQARTPTSGAGRGGGVSPTTARRGGNTGRGGSQTSLASNAVNVPVTTTGSPTGLRRPTVQTVRSLIPPRVPATNRAPDDGPSYVPPAGHPSHPSSAPVAEGGPSATGTNTSGAPQGLPASGPPPATGRSSLYPNRFIEFTNINTATMTTGLIDNWYPPSKENYDFVLSLWKWYPAFCSLQWFLSWYGMGKTSVQSRLNVPGRIGWLTMEVPGFLSLLYTMTHLPSQLSITDLPWQNKVLGGLFVIHYSYRAVLFPLLQPSISPMHALIWASAFTFQVINGTCIGAYLSGYGPTTAADWESTLHFGNLQFVLGIGLFYFGLIGNYYHDEELRNIRRREQARQARVAKEKGESVKSIEKHYEIPQAGLFQIMLFPHYFLEWIEWLGFWVAAGWSCTPARCFLFNEVAAMLPRAVSGKKWYIERFGEEKIKKKWAAIPGVW</sequence>
<dbReference type="InterPro" id="IPR007518">
    <property type="entry name" value="MINDY"/>
</dbReference>
<feature type="compositionally biased region" description="Polar residues" evidence="5">
    <location>
        <begin position="193"/>
        <end position="231"/>
    </location>
</feature>
<keyword evidence="3 6" id="KW-1133">Transmembrane helix</keyword>
<feature type="region of interest" description="Disordered" evidence="5">
    <location>
        <begin position="1"/>
        <end position="30"/>
    </location>
</feature>
<dbReference type="Pfam" id="PF02544">
    <property type="entry name" value="Steroid_dh"/>
    <property type="match status" value="1"/>
</dbReference>
<dbReference type="PANTHER" id="PTHR18063:SF6">
    <property type="entry name" value="UBIQUITIN CARBOXYL-TERMINAL HYDROLASE"/>
    <property type="match status" value="1"/>
</dbReference>
<dbReference type="PROSITE" id="PS50244">
    <property type="entry name" value="S5A_REDUCTASE"/>
    <property type="match status" value="1"/>
</dbReference>
<feature type="transmembrane region" description="Helical" evidence="6">
    <location>
        <begin position="952"/>
        <end position="973"/>
    </location>
</feature>
<feature type="transmembrane region" description="Helical" evidence="6">
    <location>
        <begin position="993"/>
        <end position="1012"/>
    </location>
</feature>
<dbReference type="GO" id="GO:0004843">
    <property type="term" value="F:cysteine-type deubiquitinase activity"/>
    <property type="evidence" value="ECO:0007669"/>
    <property type="project" value="InterPro"/>
</dbReference>
<evidence type="ECO:0000256" key="1">
    <source>
        <dbReference type="ARBA" id="ARBA00004141"/>
    </source>
</evidence>
<evidence type="ECO:0000256" key="2">
    <source>
        <dbReference type="ARBA" id="ARBA00022692"/>
    </source>
</evidence>
<keyword evidence="10" id="KW-1185">Reference proteome</keyword>
<organism evidence="9 10">
    <name type="scientific">Podospora aff. communis PSN243</name>
    <dbReference type="NCBI Taxonomy" id="3040156"/>
    <lineage>
        <taxon>Eukaryota</taxon>
        <taxon>Fungi</taxon>
        <taxon>Dikarya</taxon>
        <taxon>Ascomycota</taxon>
        <taxon>Pezizomycotina</taxon>
        <taxon>Sordariomycetes</taxon>
        <taxon>Sordariomycetidae</taxon>
        <taxon>Sordariales</taxon>
        <taxon>Podosporaceae</taxon>
        <taxon>Podospora</taxon>
    </lineage>
</organism>
<dbReference type="EMBL" id="MU865926">
    <property type="protein sequence ID" value="KAK4451823.1"/>
    <property type="molecule type" value="Genomic_DNA"/>
</dbReference>
<protein>
    <submittedName>
        <fullName evidence="9">3-oxo-5-alpha-steroid 4-dehydrogenase-domain-containing protein</fullName>
    </submittedName>
</protein>
<dbReference type="Proteomes" id="UP001321760">
    <property type="component" value="Unassembled WGS sequence"/>
</dbReference>
<dbReference type="InterPro" id="IPR033979">
    <property type="entry name" value="MINDY_domain"/>
</dbReference>
<feature type="compositionally biased region" description="Low complexity" evidence="5">
    <location>
        <begin position="147"/>
        <end position="160"/>
    </location>
</feature>
<feature type="compositionally biased region" description="Low complexity" evidence="5">
    <location>
        <begin position="775"/>
        <end position="785"/>
    </location>
</feature>
<evidence type="ECO:0000256" key="3">
    <source>
        <dbReference type="ARBA" id="ARBA00022989"/>
    </source>
</evidence>
<evidence type="ECO:0000256" key="6">
    <source>
        <dbReference type="SAM" id="Phobius"/>
    </source>
</evidence>
<dbReference type="GO" id="GO:1990380">
    <property type="term" value="F:K48-linked deubiquitinase activity"/>
    <property type="evidence" value="ECO:0007669"/>
    <property type="project" value="InterPro"/>
</dbReference>
<dbReference type="GO" id="GO:0005829">
    <property type="term" value="C:cytosol"/>
    <property type="evidence" value="ECO:0007669"/>
    <property type="project" value="TreeGrafter"/>
</dbReference>
<dbReference type="InterPro" id="IPR001104">
    <property type="entry name" value="3-oxo-5_a-steroid_4-DH_C"/>
</dbReference>
<evidence type="ECO:0000259" key="7">
    <source>
        <dbReference type="Pfam" id="PF02544"/>
    </source>
</evidence>
<reference evidence="9" key="1">
    <citation type="journal article" date="2023" name="Mol. Phylogenet. Evol.">
        <title>Genome-scale phylogeny and comparative genomics of the fungal order Sordariales.</title>
        <authorList>
            <person name="Hensen N."/>
            <person name="Bonometti L."/>
            <person name="Westerberg I."/>
            <person name="Brannstrom I.O."/>
            <person name="Guillou S."/>
            <person name="Cros-Aarteil S."/>
            <person name="Calhoun S."/>
            <person name="Haridas S."/>
            <person name="Kuo A."/>
            <person name="Mondo S."/>
            <person name="Pangilinan J."/>
            <person name="Riley R."/>
            <person name="LaButti K."/>
            <person name="Andreopoulos B."/>
            <person name="Lipzen A."/>
            <person name="Chen C."/>
            <person name="Yan M."/>
            <person name="Daum C."/>
            <person name="Ng V."/>
            <person name="Clum A."/>
            <person name="Steindorff A."/>
            <person name="Ohm R.A."/>
            <person name="Martin F."/>
            <person name="Silar P."/>
            <person name="Natvig D.O."/>
            <person name="Lalanne C."/>
            <person name="Gautier V."/>
            <person name="Ament-Velasquez S.L."/>
            <person name="Kruys A."/>
            <person name="Hutchinson M.I."/>
            <person name="Powell A.J."/>
            <person name="Barry K."/>
            <person name="Miller A.N."/>
            <person name="Grigoriev I.V."/>
            <person name="Debuchy R."/>
            <person name="Gladieux P."/>
            <person name="Hiltunen Thoren M."/>
            <person name="Johannesson H."/>
        </authorList>
    </citation>
    <scope>NUCLEOTIDE SEQUENCE</scope>
    <source>
        <strain evidence="9">PSN243</strain>
    </source>
</reference>
<dbReference type="PANTHER" id="PTHR18063">
    <property type="entry name" value="NF-E2 INDUCIBLE PROTEIN"/>
    <property type="match status" value="1"/>
</dbReference>
<dbReference type="GO" id="GO:0071944">
    <property type="term" value="C:cell periphery"/>
    <property type="evidence" value="ECO:0007669"/>
    <property type="project" value="TreeGrafter"/>
</dbReference>
<accession>A0AAV9GSZ5</accession>
<feature type="compositionally biased region" description="Polar residues" evidence="5">
    <location>
        <begin position="718"/>
        <end position="737"/>
    </location>
</feature>
<feature type="compositionally biased region" description="Polar residues" evidence="5">
    <location>
        <begin position="680"/>
        <end position="694"/>
    </location>
</feature>
<reference evidence="9" key="2">
    <citation type="submission" date="2023-05" db="EMBL/GenBank/DDBJ databases">
        <authorList>
            <consortium name="Lawrence Berkeley National Laboratory"/>
            <person name="Steindorff A."/>
            <person name="Hensen N."/>
            <person name="Bonometti L."/>
            <person name="Westerberg I."/>
            <person name="Brannstrom I.O."/>
            <person name="Guillou S."/>
            <person name="Cros-Aarteil S."/>
            <person name="Calhoun S."/>
            <person name="Haridas S."/>
            <person name="Kuo A."/>
            <person name="Mondo S."/>
            <person name="Pangilinan J."/>
            <person name="Riley R."/>
            <person name="Labutti K."/>
            <person name="Andreopoulos B."/>
            <person name="Lipzen A."/>
            <person name="Chen C."/>
            <person name="Yanf M."/>
            <person name="Daum C."/>
            <person name="Ng V."/>
            <person name="Clum A."/>
            <person name="Ohm R."/>
            <person name="Martin F."/>
            <person name="Silar P."/>
            <person name="Natvig D."/>
            <person name="Lalanne C."/>
            <person name="Gautier V."/>
            <person name="Ament-Velasquez S.L."/>
            <person name="Kruys A."/>
            <person name="Hutchinson M.I."/>
            <person name="Powell A.J."/>
            <person name="Barry K."/>
            <person name="Miller A.N."/>
            <person name="Grigoriev I.V."/>
            <person name="Debuchy R."/>
            <person name="Gladieux P."/>
            <person name="Thoren M.H."/>
            <person name="Johannesson H."/>
        </authorList>
    </citation>
    <scope>NUCLEOTIDE SEQUENCE</scope>
    <source>
        <strain evidence="9">PSN243</strain>
    </source>
</reference>
<dbReference type="GO" id="GO:0016807">
    <property type="term" value="F:cysteine-type carboxypeptidase activity"/>
    <property type="evidence" value="ECO:0007669"/>
    <property type="project" value="TreeGrafter"/>
</dbReference>
<gene>
    <name evidence="9" type="ORF">QBC34DRAFT_447300</name>
</gene>
<dbReference type="GO" id="GO:0016020">
    <property type="term" value="C:membrane"/>
    <property type="evidence" value="ECO:0007669"/>
    <property type="project" value="UniProtKB-SubCell"/>
</dbReference>
<name>A0AAV9GSZ5_9PEZI</name>
<evidence type="ECO:0000259" key="8">
    <source>
        <dbReference type="Pfam" id="PF04424"/>
    </source>
</evidence>
<feature type="domain" description="MINDY deubiquitinase" evidence="8">
    <location>
        <begin position="365"/>
        <end position="631"/>
    </location>
</feature>
<evidence type="ECO:0000256" key="5">
    <source>
        <dbReference type="SAM" id="MobiDB-lite"/>
    </source>
</evidence>
<proteinExistence type="predicted"/>